<protein>
    <recommendedName>
        <fullName evidence="3">Beta-propeller domain-containing protein</fullName>
    </recommendedName>
</protein>
<evidence type="ECO:0008006" key="3">
    <source>
        <dbReference type="Google" id="ProtNLM"/>
    </source>
</evidence>
<name>A0ABQ6GTJ4_9GAMM</name>
<dbReference type="EMBL" id="BSST01000001">
    <property type="protein sequence ID" value="GLX77481.1"/>
    <property type="molecule type" value="Genomic_DNA"/>
</dbReference>
<sequence>MFIRKSLVAIASLSLFACGNDDGGGTSIVGPAESVPELNSMTMPLSSLTSAPSNEFERHLKNGIYLRNQSEFRVTFGDVPESVASADMSFSGTNVQEQGVDEGDRIKYDGEFLFIANNQAGDVSILEEDRGQPLTSIRIMQRQSQGEMLELNTVTVNEEASSINGMYLNENTLAVLSDIYQYNIAAASFDEMFFPVNSSFNLSLVDVTSKQAPQVNLSFTIEGSVVDSRRIDNMLYIVSSYRPWLEDVVYADTEQGKLDNYNKIMQTDIAELLPHYTDADGNNFNLVNAENCYLPETATERDGFDGVITLTAINLAQPTEINSICVNAEVQGLYASQQSLYLYGTEYQYLEGKSSETSVVHKFNFNANTIDYRASGTLDGRFNWSLSNLRFSERGDYLRVVTTTGDSVIGLTHRLNVLAEDGNKLSLVSQLPNDINPQLLGKVSNDGKVYEDIQAVRFFDDQAYVVTFLKSDPLYVIDLEDNLNPVIAGELEIPGYSAYLHPISENLLLGVGQNVQAGKIQTLEGDVDTASSDDFAPIVEGAKVSLFDVSDISAPKEIHSIVYQDAYTPVEFDYHALSYLTNSDGSTRFAIPIERWLTETRVDSEQQKYDVWYRENELAVVEVTSQQTIAELQEIGRIKASFDDETQNTSSGWQDRSIFHQDDIYYIHGAQIWHSQWSDLTQVLGPY</sequence>
<dbReference type="InterPro" id="IPR011045">
    <property type="entry name" value="N2O_reductase_N"/>
</dbReference>
<reference evidence="1 2" key="1">
    <citation type="submission" date="2023-03" db="EMBL/GenBank/DDBJ databases">
        <title>Draft genome sequence of Thalassotalea insulae KCTC 62186T.</title>
        <authorList>
            <person name="Sawabe T."/>
        </authorList>
    </citation>
    <scope>NUCLEOTIDE SEQUENCE [LARGE SCALE GENOMIC DNA]</scope>
    <source>
        <strain evidence="1 2">KCTC 62186</strain>
    </source>
</reference>
<dbReference type="RefSeq" id="WP_284243336.1">
    <property type="nucleotide sequence ID" value="NZ_BSST01000001.1"/>
</dbReference>
<dbReference type="Proteomes" id="UP001157186">
    <property type="component" value="Unassembled WGS sequence"/>
</dbReference>
<comment type="caution">
    <text evidence="1">The sequence shown here is derived from an EMBL/GenBank/DDBJ whole genome shotgun (WGS) entry which is preliminary data.</text>
</comment>
<accession>A0ABQ6GTJ4</accession>
<dbReference type="SUPFAM" id="SSF50974">
    <property type="entry name" value="Nitrous oxide reductase, N-terminal domain"/>
    <property type="match status" value="1"/>
</dbReference>
<organism evidence="1 2">
    <name type="scientific">Thalassotalea insulae</name>
    <dbReference type="NCBI Taxonomy" id="2056778"/>
    <lineage>
        <taxon>Bacteria</taxon>
        <taxon>Pseudomonadati</taxon>
        <taxon>Pseudomonadota</taxon>
        <taxon>Gammaproteobacteria</taxon>
        <taxon>Alteromonadales</taxon>
        <taxon>Colwelliaceae</taxon>
        <taxon>Thalassotalea</taxon>
    </lineage>
</organism>
<keyword evidence="2" id="KW-1185">Reference proteome</keyword>
<evidence type="ECO:0000313" key="2">
    <source>
        <dbReference type="Proteomes" id="UP001157186"/>
    </source>
</evidence>
<evidence type="ECO:0000313" key="1">
    <source>
        <dbReference type="EMBL" id="GLX77481.1"/>
    </source>
</evidence>
<dbReference type="InterPro" id="IPR019198">
    <property type="entry name" value="Beta_propeller_containing"/>
</dbReference>
<proteinExistence type="predicted"/>
<dbReference type="Pfam" id="PF09826">
    <property type="entry name" value="Beta_propel"/>
    <property type="match status" value="1"/>
</dbReference>
<gene>
    <name evidence="1" type="ORF">tinsulaeT_08210</name>
</gene>
<dbReference type="PROSITE" id="PS51257">
    <property type="entry name" value="PROKAR_LIPOPROTEIN"/>
    <property type="match status" value="1"/>
</dbReference>